<evidence type="ECO:0000313" key="3">
    <source>
        <dbReference type="Proteomes" id="UP000677054"/>
    </source>
</evidence>
<proteinExistence type="predicted"/>
<organism evidence="2">
    <name type="scientific">Darwinula stevensoni</name>
    <dbReference type="NCBI Taxonomy" id="69355"/>
    <lineage>
        <taxon>Eukaryota</taxon>
        <taxon>Metazoa</taxon>
        <taxon>Ecdysozoa</taxon>
        <taxon>Arthropoda</taxon>
        <taxon>Crustacea</taxon>
        <taxon>Oligostraca</taxon>
        <taxon>Ostracoda</taxon>
        <taxon>Podocopa</taxon>
        <taxon>Podocopida</taxon>
        <taxon>Darwinulocopina</taxon>
        <taxon>Darwinuloidea</taxon>
        <taxon>Darwinulidae</taxon>
        <taxon>Darwinula</taxon>
    </lineage>
</organism>
<dbReference type="Proteomes" id="UP000677054">
    <property type="component" value="Unassembled WGS sequence"/>
</dbReference>
<keyword evidence="1" id="KW-0472">Membrane</keyword>
<feature type="transmembrane region" description="Helical" evidence="1">
    <location>
        <begin position="21"/>
        <end position="39"/>
    </location>
</feature>
<sequence>MEREEAEFLHRLHRRFVIGRIASVLATIAVSASLIAAAFQLLPLGVRDGEAIVAVVALIALLSFLVVWGRLCALYENQRRRRCLDRGFDPDAYFAPNVPSVYVEEHVKDKEERRRERFLLTDQYYTISRMRAKDSVHIPAGERRRVLVHPDVLEQILGKSALHRRPPRPGQPFVLLADPPRRFFEAAEALVVRVDLV</sequence>
<dbReference type="EMBL" id="LR907966">
    <property type="protein sequence ID" value="CAD7254232.1"/>
    <property type="molecule type" value="Genomic_DNA"/>
</dbReference>
<keyword evidence="1" id="KW-1133">Transmembrane helix</keyword>
<gene>
    <name evidence="2" type="ORF">DSTB1V02_LOCUS13978</name>
</gene>
<keyword evidence="3" id="KW-1185">Reference proteome</keyword>
<reference evidence="2" key="1">
    <citation type="submission" date="2020-11" db="EMBL/GenBank/DDBJ databases">
        <authorList>
            <person name="Tran Van P."/>
        </authorList>
    </citation>
    <scope>NUCLEOTIDE SEQUENCE</scope>
</reference>
<evidence type="ECO:0000313" key="2">
    <source>
        <dbReference type="EMBL" id="CAD7254232.1"/>
    </source>
</evidence>
<feature type="transmembrane region" description="Helical" evidence="1">
    <location>
        <begin position="51"/>
        <end position="72"/>
    </location>
</feature>
<name>A0A7R9FTG7_9CRUS</name>
<dbReference type="AlphaFoldDB" id="A0A7R9FTG7"/>
<accession>A0A7R9FTG7</accession>
<protein>
    <submittedName>
        <fullName evidence="2">Uncharacterized protein</fullName>
    </submittedName>
</protein>
<evidence type="ECO:0000256" key="1">
    <source>
        <dbReference type="SAM" id="Phobius"/>
    </source>
</evidence>
<dbReference type="EMBL" id="CAJPEV010008448">
    <property type="protein sequence ID" value="CAG0905274.1"/>
    <property type="molecule type" value="Genomic_DNA"/>
</dbReference>
<keyword evidence="1" id="KW-0812">Transmembrane</keyword>